<keyword evidence="1 2" id="KW-0732">Signal</keyword>
<name>A0ABS9DS97_9ACTN</name>
<dbReference type="Pfam" id="PF09203">
    <property type="entry name" value="MspA"/>
    <property type="match status" value="1"/>
</dbReference>
<evidence type="ECO:0000256" key="2">
    <source>
        <dbReference type="SAM" id="SignalP"/>
    </source>
</evidence>
<sequence>MSRSALALLAAAAGLALIAPSAADAATSSRVQKTQDGIYLEVSQKNLKIRSVPPLDSSPMSREAFLGATNTATITGPRGTLIQSADFETGYQIGYPVSFAPTGIAVTMSTPSLSVGGGVNISPTITPTEIPIGGDVSADVTVIPAQTLSFTVEHGGITDVPLAQGAMNSPRASADFAGVHLMVNSAMGPVTVRTYTKMRVRTATGTSEVVTYGPAWRI</sequence>
<evidence type="ECO:0000313" key="4">
    <source>
        <dbReference type="Proteomes" id="UP001108089"/>
    </source>
</evidence>
<organism evidence="3 4">
    <name type="scientific">Gordonia tangerina</name>
    <dbReference type="NCBI Taxonomy" id="2911060"/>
    <lineage>
        <taxon>Bacteria</taxon>
        <taxon>Bacillati</taxon>
        <taxon>Actinomycetota</taxon>
        <taxon>Actinomycetes</taxon>
        <taxon>Mycobacteriales</taxon>
        <taxon>Gordoniaceae</taxon>
        <taxon>Gordonia</taxon>
    </lineage>
</organism>
<feature type="chain" id="PRO_5045601466" evidence="2">
    <location>
        <begin position="26"/>
        <end position="218"/>
    </location>
</feature>
<proteinExistence type="predicted"/>
<dbReference type="InterPro" id="IPR015286">
    <property type="entry name" value="Porin_fam_mycobact-type"/>
</dbReference>
<evidence type="ECO:0000313" key="3">
    <source>
        <dbReference type="EMBL" id="MCF3940683.1"/>
    </source>
</evidence>
<reference evidence="3" key="1">
    <citation type="submission" date="2022-01" db="EMBL/GenBank/DDBJ databases">
        <title>Gordonia xiamenensis sp. nov., isolated from surface seawater in Xiamen.</title>
        <authorList>
            <person name="He Y.F."/>
        </authorList>
    </citation>
    <scope>NUCLEOTIDE SEQUENCE</scope>
    <source>
        <strain evidence="3">GW1C4-4</strain>
    </source>
</reference>
<dbReference type="EMBL" id="JAKGCU010000024">
    <property type="protein sequence ID" value="MCF3940683.1"/>
    <property type="molecule type" value="Genomic_DNA"/>
</dbReference>
<dbReference type="RefSeq" id="WP_235725427.1">
    <property type="nucleotide sequence ID" value="NZ_JAKGCU010000024.1"/>
</dbReference>
<gene>
    <name evidence="3" type="ORF">L1892_20130</name>
</gene>
<protein>
    <submittedName>
        <fullName evidence="3">MspA family porin</fullName>
    </submittedName>
</protein>
<dbReference type="SUPFAM" id="SSF56959">
    <property type="entry name" value="Leukocidin-like"/>
    <property type="match status" value="1"/>
</dbReference>
<keyword evidence="4" id="KW-1185">Reference proteome</keyword>
<dbReference type="Gene3D" id="2.10.300.10">
    <property type="entry name" value="Porin MspA ribbon domain"/>
    <property type="match status" value="1"/>
</dbReference>
<comment type="caution">
    <text evidence="3">The sequence shown here is derived from an EMBL/GenBank/DDBJ whole genome shotgun (WGS) entry which is preliminary data.</text>
</comment>
<dbReference type="InterPro" id="IPR036435">
    <property type="entry name" value="Leukocidin/porin_MspA_sf"/>
</dbReference>
<accession>A0ABS9DS97</accession>
<dbReference type="Gene3D" id="2.60.40.1650">
    <property type="entry name" value="Porin MspA (Ig-like beta-sandwich domain)"/>
    <property type="match status" value="1"/>
</dbReference>
<feature type="signal peptide" evidence="2">
    <location>
        <begin position="1"/>
        <end position="25"/>
    </location>
</feature>
<evidence type="ECO:0000256" key="1">
    <source>
        <dbReference type="ARBA" id="ARBA00022729"/>
    </source>
</evidence>
<dbReference type="Proteomes" id="UP001108089">
    <property type="component" value="Unassembled WGS sequence"/>
</dbReference>